<dbReference type="InterPro" id="IPR003439">
    <property type="entry name" value="ABC_transporter-like_ATP-bd"/>
</dbReference>
<keyword evidence="6 8" id="KW-1133">Transmembrane helix</keyword>
<evidence type="ECO:0000256" key="1">
    <source>
        <dbReference type="ARBA" id="ARBA00004141"/>
    </source>
</evidence>
<keyword evidence="2" id="KW-0813">Transport</keyword>
<feature type="transmembrane region" description="Helical" evidence="8">
    <location>
        <begin position="387"/>
        <end position="408"/>
    </location>
</feature>
<dbReference type="SUPFAM" id="SSF52540">
    <property type="entry name" value="P-loop containing nucleoside triphosphate hydrolases"/>
    <property type="match status" value="1"/>
</dbReference>
<dbReference type="InterPro" id="IPR017871">
    <property type="entry name" value="ABC_transporter-like_CS"/>
</dbReference>
<evidence type="ECO:0000256" key="3">
    <source>
        <dbReference type="ARBA" id="ARBA00022692"/>
    </source>
</evidence>
<dbReference type="InterPro" id="IPR050352">
    <property type="entry name" value="ABCG_transporters"/>
</dbReference>
<dbReference type="PANTHER" id="PTHR48041:SF100">
    <property type="entry name" value="ABC TRANSPORTER-LIKE"/>
    <property type="match status" value="1"/>
</dbReference>
<keyword evidence="3 8" id="KW-0812">Transmembrane</keyword>
<dbReference type="InterPro" id="IPR027417">
    <property type="entry name" value="P-loop_NTPase"/>
</dbReference>
<dbReference type="Pfam" id="PF01061">
    <property type="entry name" value="ABC2_membrane"/>
    <property type="match status" value="1"/>
</dbReference>
<dbReference type="EMBL" id="GL377579">
    <property type="protein sequence ID" value="EFJ28437.1"/>
    <property type="molecule type" value="Genomic_DNA"/>
</dbReference>
<evidence type="ECO:0000259" key="9">
    <source>
        <dbReference type="PROSITE" id="PS50893"/>
    </source>
</evidence>
<sequence>MDSPYKSPRLRTYEIEVRNLYYKIIKRTDRSGCFPGARFFQRHHHHHHHHRRHHHHQARYILRNVSCVARPGEILAVAGPSGAGKSTLLEVLAGRIHPSHGPSSSILVNNQPIDFEHFRRVSGYVMQHDALFPLLTVHETLLFSAQLRLPSSLPKAEKAARVEALMGELGLLHVAGSRIGNENVRGVSGGERRRVSIGVDVIHDPAVLLLDEPTSGLDSAGALQVIGMLNNMAESHGRTIILSIHQPGFRILQLIHNILLLANGAVIHHGSIGLLATRLQEAGHRIPQQVNVLEYAIDTIDLFEAEKSGIIGSTTLGTTRSKETHLDYANSRFQEIMVLSNRFSKNIIRTRQLFAARTLQAAVAGLGLGSIFLRLSHNKGGIQERYGFFAFTLTFLLSSTTEALPLYLQEKQILMRETSRGAYRVSSYVISNTLVFLPFLLVCSLLYSAPTYWLVGLNPCISSYLFFVLVVWLIVVMANSFVAFFSALVPNFIMGYSLISGSIGAFFLFSGYFIAKDSIPEYWIFMHYISLFKYPLDALLINEYSSPPNKSSCYGEMVAGKCTLSGRDVLVQAALENDSKWLDVGVMIGFAIAYRCLCCLVLGLKTRQKKQ</sequence>
<evidence type="ECO:0000256" key="7">
    <source>
        <dbReference type="ARBA" id="ARBA00023136"/>
    </source>
</evidence>
<accession>D8RGW5</accession>
<dbReference type="AlphaFoldDB" id="D8RGW5"/>
<feature type="transmembrane region" description="Helical" evidence="8">
    <location>
        <begin position="354"/>
        <end position="375"/>
    </location>
</feature>
<feature type="transmembrane region" description="Helical" evidence="8">
    <location>
        <begin position="584"/>
        <end position="604"/>
    </location>
</feature>
<keyword evidence="7 8" id="KW-0472">Membrane</keyword>
<keyword evidence="11" id="KW-1185">Reference proteome</keyword>
<dbReference type="InterPro" id="IPR013525">
    <property type="entry name" value="ABC2_TM"/>
</dbReference>
<dbReference type="SMART" id="SM00382">
    <property type="entry name" value="AAA"/>
    <property type="match status" value="1"/>
</dbReference>
<feature type="transmembrane region" description="Helical" evidence="8">
    <location>
        <begin position="461"/>
        <end position="485"/>
    </location>
</feature>
<name>D8RGW5_SELML</name>
<evidence type="ECO:0000313" key="10">
    <source>
        <dbReference type="EMBL" id="EFJ28437.1"/>
    </source>
</evidence>
<protein>
    <submittedName>
        <fullName evidence="10">ATP-binding cassette transporter</fullName>
    </submittedName>
</protein>
<keyword evidence="5 10" id="KW-0067">ATP-binding</keyword>
<comment type="subcellular location">
    <subcellularLocation>
        <location evidence="1">Membrane</location>
        <topology evidence="1">Multi-pass membrane protein</topology>
    </subcellularLocation>
</comment>
<dbReference type="PROSITE" id="PS50893">
    <property type="entry name" value="ABC_TRANSPORTER_2"/>
    <property type="match status" value="1"/>
</dbReference>
<dbReference type="Proteomes" id="UP000001514">
    <property type="component" value="Unassembled WGS sequence"/>
</dbReference>
<evidence type="ECO:0000256" key="4">
    <source>
        <dbReference type="ARBA" id="ARBA00022741"/>
    </source>
</evidence>
<dbReference type="PANTHER" id="PTHR48041">
    <property type="entry name" value="ABC TRANSPORTER G FAMILY MEMBER 28"/>
    <property type="match status" value="1"/>
</dbReference>
<evidence type="ECO:0000313" key="11">
    <source>
        <dbReference type="Proteomes" id="UP000001514"/>
    </source>
</evidence>
<dbReference type="Gene3D" id="3.40.50.300">
    <property type="entry name" value="P-loop containing nucleotide triphosphate hydrolases"/>
    <property type="match status" value="1"/>
</dbReference>
<dbReference type="GO" id="GO:0016887">
    <property type="term" value="F:ATP hydrolysis activity"/>
    <property type="evidence" value="ECO:0007669"/>
    <property type="project" value="InterPro"/>
</dbReference>
<dbReference type="PROSITE" id="PS00211">
    <property type="entry name" value="ABC_TRANSPORTER_1"/>
    <property type="match status" value="1"/>
</dbReference>
<feature type="domain" description="ABC transporter" evidence="9">
    <location>
        <begin position="15"/>
        <end position="288"/>
    </location>
</feature>
<feature type="transmembrane region" description="Helical" evidence="8">
    <location>
        <begin position="429"/>
        <end position="449"/>
    </location>
</feature>
<dbReference type="KEGG" id="smo:SELMODRAFT_93898"/>
<dbReference type="OMA" id="EYSHLEN"/>
<dbReference type="GO" id="GO:0055085">
    <property type="term" value="P:transmembrane transport"/>
    <property type="evidence" value="ECO:0000318"/>
    <property type="project" value="GO_Central"/>
</dbReference>
<feature type="transmembrane region" description="Helical" evidence="8">
    <location>
        <begin position="492"/>
        <end position="515"/>
    </location>
</feature>
<dbReference type="Pfam" id="PF00005">
    <property type="entry name" value="ABC_tran"/>
    <property type="match status" value="1"/>
</dbReference>
<dbReference type="InParanoid" id="D8RGW5"/>
<gene>
    <name evidence="10" type="primary">SmABCG33</name>
    <name evidence="10" type="ORF">SELMODRAFT_93898</name>
</gene>
<dbReference type="eggNOG" id="KOG0061">
    <property type="taxonomic scope" value="Eukaryota"/>
</dbReference>
<proteinExistence type="predicted"/>
<evidence type="ECO:0000256" key="2">
    <source>
        <dbReference type="ARBA" id="ARBA00022448"/>
    </source>
</evidence>
<dbReference type="FunFam" id="3.40.50.300:FF:001644">
    <property type="entry name" value="ABC transporter G family member 5"/>
    <property type="match status" value="1"/>
</dbReference>
<dbReference type="GO" id="GO:0140359">
    <property type="term" value="F:ABC-type transporter activity"/>
    <property type="evidence" value="ECO:0007669"/>
    <property type="project" value="InterPro"/>
</dbReference>
<dbReference type="HOGENOM" id="CLU_000604_57_8_1"/>
<dbReference type="FunCoup" id="D8RGW5">
    <property type="interactions" value="78"/>
</dbReference>
<dbReference type="Gramene" id="EFJ28437">
    <property type="protein sequence ID" value="EFJ28437"/>
    <property type="gene ID" value="SELMODRAFT_93898"/>
</dbReference>
<dbReference type="GO" id="GO:0016020">
    <property type="term" value="C:membrane"/>
    <property type="evidence" value="ECO:0000318"/>
    <property type="project" value="GO_Central"/>
</dbReference>
<dbReference type="GO" id="GO:0042626">
    <property type="term" value="F:ATPase-coupled transmembrane transporter activity"/>
    <property type="evidence" value="ECO:0000318"/>
    <property type="project" value="GO_Central"/>
</dbReference>
<dbReference type="InterPro" id="IPR003593">
    <property type="entry name" value="AAA+_ATPase"/>
</dbReference>
<reference evidence="10 11" key="1">
    <citation type="journal article" date="2011" name="Science">
        <title>The Selaginella genome identifies genetic changes associated with the evolution of vascular plants.</title>
        <authorList>
            <person name="Banks J.A."/>
            <person name="Nishiyama T."/>
            <person name="Hasebe M."/>
            <person name="Bowman J.L."/>
            <person name="Gribskov M."/>
            <person name="dePamphilis C."/>
            <person name="Albert V.A."/>
            <person name="Aono N."/>
            <person name="Aoyama T."/>
            <person name="Ambrose B.A."/>
            <person name="Ashton N.W."/>
            <person name="Axtell M.J."/>
            <person name="Barker E."/>
            <person name="Barker M.S."/>
            <person name="Bennetzen J.L."/>
            <person name="Bonawitz N.D."/>
            <person name="Chapple C."/>
            <person name="Cheng C."/>
            <person name="Correa L.G."/>
            <person name="Dacre M."/>
            <person name="DeBarry J."/>
            <person name="Dreyer I."/>
            <person name="Elias M."/>
            <person name="Engstrom E.M."/>
            <person name="Estelle M."/>
            <person name="Feng L."/>
            <person name="Finet C."/>
            <person name="Floyd S.K."/>
            <person name="Frommer W.B."/>
            <person name="Fujita T."/>
            <person name="Gramzow L."/>
            <person name="Gutensohn M."/>
            <person name="Harholt J."/>
            <person name="Hattori M."/>
            <person name="Heyl A."/>
            <person name="Hirai T."/>
            <person name="Hiwatashi Y."/>
            <person name="Ishikawa M."/>
            <person name="Iwata M."/>
            <person name="Karol K.G."/>
            <person name="Koehler B."/>
            <person name="Kolukisaoglu U."/>
            <person name="Kubo M."/>
            <person name="Kurata T."/>
            <person name="Lalonde S."/>
            <person name="Li K."/>
            <person name="Li Y."/>
            <person name="Litt A."/>
            <person name="Lyons E."/>
            <person name="Manning G."/>
            <person name="Maruyama T."/>
            <person name="Michael T.P."/>
            <person name="Mikami K."/>
            <person name="Miyazaki S."/>
            <person name="Morinaga S."/>
            <person name="Murata T."/>
            <person name="Mueller-Roeber B."/>
            <person name="Nelson D.R."/>
            <person name="Obara M."/>
            <person name="Oguri Y."/>
            <person name="Olmstead R.G."/>
            <person name="Onodera N."/>
            <person name="Petersen B.L."/>
            <person name="Pils B."/>
            <person name="Prigge M."/>
            <person name="Rensing S.A."/>
            <person name="Riano-Pachon D.M."/>
            <person name="Roberts A.W."/>
            <person name="Sato Y."/>
            <person name="Scheller H.V."/>
            <person name="Schulz B."/>
            <person name="Schulz C."/>
            <person name="Shakirov E.V."/>
            <person name="Shibagaki N."/>
            <person name="Shinohara N."/>
            <person name="Shippen D.E."/>
            <person name="Soerensen I."/>
            <person name="Sotooka R."/>
            <person name="Sugimoto N."/>
            <person name="Sugita M."/>
            <person name="Sumikawa N."/>
            <person name="Tanurdzic M."/>
            <person name="Theissen G."/>
            <person name="Ulvskov P."/>
            <person name="Wakazuki S."/>
            <person name="Weng J.K."/>
            <person name="Willats W.W."/>
            <person name="Wipf D."/>
            <person name="Wolf P.G."/>
            <person name="Yang L."/>
            <person name="Zimmer A.D."/>
            <person name="Zhu Q."/>
            <person name="Mitros T."/>
            <person name="Hellsten U."/>
            <person name="Loque D."/>
            <person name="Otillar R."/>
            <person name="Salamov A."/>
            <person name="Schmutz J."/>
            <person name="Shapiro H."/>
            <person name="Lindquist E."/>
            <person name="Lucas S."/>
            <person name="Rokhsar D."/>
            <person name="Grigoriev I.V."/>
        </authorList>
    </citation>
    <scope>NUCLEOTIDE SEQUENCE [LARGE SCALE GENOMIC DNA]</scope>
</reference>
<organism evidence="11">
    <name type="scientific">Selaginella moellendorffii</name>
    <name type="common">Spikemoss</name>
    <dbReference type="NCBI Taxonomy" id="88036"/>
    <lineage>
        <taxon>Eukaryota</taxon>
        <taxon>Viridiplantae</taxon>
        <taxon>Streptophyta</taxon>
        <taxon>Embryophyta</taxon>
        <taxon>Tracheophyta</taxon>
        <taxon>Lycopodiopsida</taxon>
        <taxon>Selaginellales</taxon>
        <taxon>Selaginellaceae</taxon>
        <taxon>Selaginella</taxon>
    </lineage>
</organism>
<evidence type="ECO:0000256" key="5">
    <source>
        <dbReference type="ARBA" id="ARBA00022840"/>
    </source>
</evidence>
<keyword evidence="4" id="KW-0547">Nucleotide-binding</keyword>
<evidence type="ECO:0000256" key="8">
    <source>
        <dbReference type="SAM" id="Phobius"/>
    </source>
</evidence>
<evidence type="ECO:0000256" key="6">
    <source>
        <dbReference type="ARBA" id="ARBA00022989"/>
    </source>
</evidence>
<dbReference type="GO" id="GO:0005524">
    <property type="term" value="F:ATP binding"/>
    <property type="evidence" value="ECO:0007669"/>
    <property type="project" value="UniProtKB-KW"/>
</dbReference>